<gene>
    <name evidence="3" type="ORF">MIND_00397600</name>
</gene>
<dbReference type="InterPro" id="IPR012337">
    <property type="entry name" value="RNaseH-like_sf"/>
</dbReference>
<dbReference type="InterPro" id="IPR046616">
    <property type="entry name" value="DUF6729"/>
</dbReference>
<feature type="region of interest" description="Disordered" evidence="1">
    <location>
        <begin position="137"/>
        <end position="175"/>
    </location>
</feature>
<organism evidence="3 4">
    <name type="scientific">Mycena indigotica</name>
    <dbReference type="NCBI Taxonomy" id="2126181"/>
    <lineage>
        <taxon>Eukaryota</taxon>
        <taxon>Fungi</taxon>
        <taxon>Dikarya</taxon>
        <taxon>Basidiomycota</taxon>
        <taxon>Agaricomycotina</taxon>
        <taxon>Agaricomycetes</taxon>
        <taxon>Agaricomycetidae</taxon>
        <taxon>Agaricales</taxon>
        <taxon>Marasmiineae</taxon>
        <taxon>Mycenaceae</taxon>
        <taxon>Mycena</taxon>
    </lineage>
</organism>
<dbReference type="Proteomes" id="UP000636479">
    <property type="component" value="Unassembled WGS sequence"/>
</dbReference>
<protein>
    <recommendedName>
        <fullName evidence="2">DUF6729 domain-containing protein</fullName>
    </recommendedName>
</protein>
<evidence type="ECO:0000259" key="2">
    <source>
        <dbReference type="Pfam" id="PF20499"/>
    </source>
</evidence>
<evidence type="ECO:0000256" key="1">
    <source>
        <dbReference type="SAM" id="MobiDB-lite"/>
    </source>
</evidence>
<dbReference type="GeneID" id="59343320"/>
<name>A0A8H6WF74_9AGAR</name>
<dbReference type="RefSeq" id="XP_037223689.1">
    <property type="nucleotide sequence ID" value="XM_037360804.1"/>
</dbReference>
<comment type="caution">
    <text evidence="3">The sequence shown here is derived from an EMBL/GenBank/DDBJ whole genome shotgun (WGS) entry which is preliminary data.</text>
</comment>
<sequence>MADDTTSAKKGRGGFRERAGRPKGSKNKPKSKPTVSAPSAPPPPPLPTSLSSTLPQSTAKRKAPTKLLTGFKTAMRGIANFWQTSAPQGNDEMDAESNPDDSTNVPAHNAIARIHEDLHAADTPKLVSERIYNEVLDNQEEGDDGAALLDDENDGGDEDDEDGLEAEQDEAEVAVDSVNEQWLQSTLEKLKKETADNHSPQVYRDEQLWIYPKDPIFALRKAATTEIYAPDALYRLPIFVWLPDYLPGRPDHFTCECGEFLNKHSWNTKPIARRVCTTSGSDYFLLTKRHYCPHREGNTRGCGKTYQGSDPWILGQLPKFVQDRFPVVISHRSAIDRSQMDMMKIMFAGRFGPDPFSKMVRELKYLQHSRLESMYLHAALHYGLRGPRIPPFSPFRDALGFAGYAPSTKYLKSIFIAWFSSCRLYMDRIMSSLSATIIKADHTFKTVDHQGRLPGGEPIHTALYDAVNTDEEVRFYGLTLTQGFAPLEEMYDRLKNELPRHGHKPTELLYCDNPRAERAWHERITPSLKHNVEHIIIDPFRDLPAFATSMEPVYASSPDRIDTLCDEIIRSLPPSDSIYLALSLELENNHIRTILIRTQSRILVLDAVLLLRPPPSLISVLTHPRIVKFGHGITVSTQRLMSTWTITIPSSTLVDLGKLAKLKGVATDPNCSLPTLCGAVLKQRLDQPLPPPTSRTAELAAQVDCAWSIQCSLMMLGSVGILLQPAQLRAGQPVALVISNKTLAWGELASHNGQLVVPNTVGVVKVTKMYSVIKLIKLFVPGYIIAKHHQTLEWLSINGGYAVVQTRTLHSRAVDPPHPATEPSSDPDLGIPAPITIPSVAEQLASEAPTRRDEVLAAIENEQMVVEHVEEEDTDNDDLMGSLPEVTADNLEQMLRDSIQHAQDIINQPHTSQTLASRILDDAYHFMDRLLRLLSKKHPAFKEFAHLFSETIFIRDAEDEAKVRAILAKKGISWEYAIRARKAALHRRIRRYIPSPEKLVRDLLVLFACFQDVRDADGKPFFSKDAQKQAAALIETARLGFLSDLPGLALYYWIGRDKDGLNLYRTVRGTNSVEGGVHKQIRRIFGSLHASLALTEAILANWFMRRNRRIGHYNRTGTRWNNHFDIWLLDDIVETAIRLEVKPTFPEPKLLATRIATSETFGIIPITAAIANEHEIPILPPVNVLAASHHNDTPSFALTQLSTKPVNLYRYLQTRQRTTAAVVPVHTRREFEFFIENIASFIPSNTPTSPEQIYKATDYAALAKFWNRRVVTQPPTELAAEKRLYFKLPEQLERHHKKSLQWKMTRATLHLGENVTALQPIHELLSDPARKAVVLPAIMHEPTDLDFTKSQVSVHALAFNPTVMRARSSVQHTIVDAIAAMPTMEPPTVDAHEPEPPLELHQTVLAFESPPPLDDDYDWMEEARLTKKARTEVKAASSAPVKRQKRRCAPCAAARCGYEYNCRGKGRGREGCEHFMRADHRELGTDAATRKRYRARRA</sequence>
<keyword evidence="4" id="KW-1185">Reference proteome</keyword>
<feature type="compositionally biased region" description="Basic residues" evidence="1">
    <location>
        <begin position="21"/>
        <end position="31"/>
    </location>
</feature>
<dbReference type="GO" id="GO:0003676">
    <property type="term" value="F:nucleic acid binding"/>
    <property type="evidence" value="ECO:0007669"/>
    <property type="project" value="InterPro"/>
</dbReference>
<dbReference type="EMBL" id="JACAZF010000003">
    <property type="protein sequence ID" value="KAF7310239.1"/>
    <property type="molecule type" value="Genomic_DNA"/>
</dbReference>
<feature type="compositionally biased region" description="Acidic residues" evidence="1">
    <location>
        <begin position="137"/>
        <end position="173"/>
    </location>
</feature>
<evidence type="ECO:0000313" key="4">
    <source>
        <dbReference type="Proteomes" id="UP000636479"/>
    </source>
</evidence>
<feature type="domain" description="DUF6729" evidence="2">
    <location>
        <begin position="176"/>
        <end position="350"/>
    </location>
</feature>
<feature type="region of interest" description="Disordered" evidence="1">
    <location>
        <begin position="1"/>
        <end position="106"/>
    </location>
</feature>
<dbReference type="SUPFAM" id="SSF53098">
    <property type="entry name" value="Ribonuclease H-like"/>
    <property type="match status" value="1"/>
</dbReference>
<evidence type="ECO:0000313" key="3">
    <source>
        <dbReference type="EMBL" id="KAF7310239.1"/>
    </source>
</evidence>
<proteinExistence type="predicted"/>
<dbReference type="Gene3D" id="3.30.420.10">
    <property type="entry name" value="Ribonuclease H-like superfamily/Ribonuclease H"/>
    <property type="match status" value="1"/>
</dbReference>
<feature type="compositionally biased region" description="Low complexity" evidence="1">
    <location>
        <begin position="48"/>
        <end position="58"/>
    </location>
</feature>
<reference evidence="3" key="1">
    <citation type="submission" date="2020-05" db="EMBL/GenBank/DDBJ databases">
        <title>Mycena genomes resolve the evolution of fungal bioluminescence.</title>
        <authorList>
            <person name="Tsai I.J."/>
        </authorList>
    </citation>
    <scope>NUCLEOTIDE SEQUENCE</scope>
    <source>
        <strain evidence="3">171206Taipei</strain>
    </source>
</reference>
<accession>A0A8H6WF74</accession>
<dbReference type="InterPro" id="IPR036397">
    <property type="entry name" value="RNaseH_sf"/>
</dbReference>
<dbReference type="OrthoDB" id="3267843at2759"/>
<dbReference type="Pfam" id="PF20499">
    <property type="entry name" value="DUF6729"/>
    <property type="match status" value="1"/>
</dbReference>